<name>A0ABL0E9Q5_RHOPR</name>
<dbReference type="Pfam" id="PF23554">
    <property type="entry name" value="TPR_DOCK"/>
    <property type="match status" value="1"/>
</dbReference>
<dbReference type="PROSITE" id="PS51650">
    <property type="entry name" value="C2_DOCK"/>
    <property type="match status" value="1"/>
</dbReference>
<dbReference type="InterPro" id="IPR056372">
    <property type="entry name" value="TPR_DOCK"/>
</dbReference>
<dbReference type="InterPro" id="IPR043162">
    <property type="entry name" value="DOCK_C_lobe_C"/>
</dbReference>
<feature type="domain" description="SH3" evidence="9">
    <location>
        <begin position="6"/>
        <end position="67"/>
    </location>
</feature>
<feature type="region of interest" description="Disordered" evidence="8">
    <location>
        <begin position="1676"/>
        <end position="1756"/>
    </location>
</feature>
<feature type="compositionally biased region" description="Polar residues" evidence="8">
    <location>
        <begin position="1689"/>
        <end position="1704"/>
    </location>
</feature>
<dbReference type="Gene3D" id="2.30.30.40">
    <property type="entry name" value="SH3 Domains"/>
    <property type="match status" value="1"/>
</dbReference>
<dbReference type="PROSITE" id="PS50002">
    <property type="entry name" value="SH3"/>
    <property type="match status" value="1"/>
</dbReference>
<dbReference type="EMBL" id="ACPB03000870">
    <property type="status" value="NOT_ANNOTATED_CDS"/>
    <property type="molecule type" value="Genomic_DNA"/>
</dbReference>
<reference evidence="12" key="1">
    <citation type="submission" date="2025-05" db="UniProtKB">
        <authorList>
            <consortium name="EnsemblMetazoa"/>
        </authorList>
    </citation>
    <scope>IDENTIFICATION</scope>
</reference>
<dbReference type="InterPro" id="IPR042455">
    <property type="entry name" value="DOCK_N_sub1"/>
</dbReference>
<evidence type="ECO:0000259" key="11">
    <source>
        <dbReference type="PROSITE" id="PS51651"/>
    </source>
</evidence>
<dbReference type="PROSITE" id="PS51651">
    <property type="entry name" value="DOCKER"/>
    <property type="match status" value="1"/>
</dbReference>
<dbReference type="SUPFAM" id="SSF50044">
    <property type="entry name" value="SH3-domain"/>
    <property type="match status" value="1"/>
</dbReference>
<evidence type="ECO:0000256" key="4">
    <source>
        <dbReference type="ARBA" id="ARBA00022553"/>
    </source>
</evidence>
<dbReference type="InterPro" id="IPR027007">
    <property type="entry name" value="C2_DOCK-type_domain"/>
</dbReference>
<feature type="domain" description="DOCKER" evidence="11">
    <location>
        <begin position="1191"/>
        <end position="1610"/>
    </location>
</feature>
<accession>A0ABL0E9Q5</accession>
<dbReference type="InterPro" id="IPR016024">
    <property type="entry name" value="ARM-type_fold"/>
</dbReference>
<sequence>MWTPTKNKRYGVAIYNWKGEVRYGLPLEIGDTVQIFEECHGWYRGYATKNRSIKGIFPASFIHIKPHKLESIHNDGKYTCEPVIPAEDPVICEVTQVLREWNAIWKNLFVVRETYKFTTLRKVMRELVDWRRELLTGTLTQDQTREMRLNITSKIDWGNRKLSLDLVPRCGADVVDPCAVSVIELHQVHVQSSENSLGASSRGTLKRRGENSKALSHHLYLCMRDFGHYVGETTEVYISLYDAKKAKYISERFLVKIPRDGFSNYIEKLKWNCTLFTDLGSGDLTKELYVVAHVYRIGRMLHSDSTKNKILSAGAVPTSVVGGGGGVLGGGGCGAVGHFKRPHAVAVLNIGDIVTGANTDEREFSFKAFQTEDKDFHQLHEFIIRKQSNKYSPLSGQPNYGIILSLRVFHGELAQIREENQLLLKNIGATKKLGFPDVIMPGDVRNDLYLTLEKGEFERGGKSTGKNIEVTVQVLDLQGNPIDECLWGASGTEGTHIYRSAIMYHQNSPVWAETVCMTVPIDKYQSAHVRFEYRHCSTREKADNKKLLGFSFALLMEPSGATLQDGLHELVVYRCDEASKLKPHHYLILPSSIREQNSNSNPQIHFTASHKESLHIRSLLCSTKLTQNADLLSLLQWKARPERIQEALGRALRLDGEELVKFLQDVLDALFSMFSTEDGNSTPHSGLVFHVLVSIFSLLNDSKFQHFKPVMDAYIKNHFAAALVYKGLLSSVQHCADWVAATEKQEPILKCFRSLESIFKFIVESRLLFARATQGQYEESFNRDLYSVIDSLNSVLASTNPNIITTQVGLAESISGAYDQICRVLPLPEVARLVTATLDTLVNRVPLVKAKLVAIDTIVQGKLFLNNESRTILIRLVTDILGKILIFLYKQMRADEEGGKIDNCLHHDIEVVCVNTLDMLVQTVIIIIDRSMPVLGSLVGCLIGLLQLMSKGHYRRLCATDPKCVKELLLRLLLVLRDLLKQDVFPDDWAVVRLATNSVILSTMKFSSQVMFKALGTFDCQVWSNYFNLAVAFLTQTSLQLEKFSEVKREKIISKYGDMRVKMGFQILEVWSSLSGEHKINFIPSMVGPFLEITLVPEPELRKATLGIFFDMIQCEYKVCGNFKQVESELIDKLDILISENKGDDEYRQLFNTILLERVQNEEPAWKETGWVFVTSVTRLLERLLDYRSVIHGDENRDKRMSCTVNLLNFYKTEINRTEMYVRYIYKLHALHMSAQNYAEAGFTLLLYADYLNWENNHAKKLELYHLILSYFDKAKVWEKGLPLLKELAHVYEERLFDYESLCQVLAMQEKFYKNILKQLRTEPEYFRVGFYGTAFPMFVRNKVFIYRGLEYERIEAFTSRIQTEFPAAQIYAKNTPPPHALIQSDAQYIQICNVKPLSDGRFPYKKEALREVPEKIARFYQVNDVNRFQLDRPVHKSPVDKENEFKSLWVERTILTTSDPLPGILRWFEVIETSVEEVPPVRYAAETVALVNRELSDVIAQYSTDGKRPNTNPLSMRLQGVIDANVMGGIAKYQDAFFTPEFIKAHPEWSHHIVRLMSLLHEQVAILESGLVVHGQLAPSNMQPLHQRLLERLGQLSAGLKRPQIDPAILHMPLPNVPYEGRYHEEYTNSCVQNMYSQVDDMYSQPQEVNETCDVNEVPPVPRPKSYAVVCDGDTTSARRGHQRSHSRTLLQQSQRVADSVPTTDDAPPLPPRGYTSDKRNSSVEIPPTPPKRLLASRKENDSLCDEKTRDSGFSESTQLNHLNYEEWQLPNQINRICDAPLPPPVPPKSSAASLGDDMHLNIPRSENYSFPKLRTENGKISPDLNQ</sequence>
<keyword evidence="13" id="KW-1185">Reference proteome</keyword>
<dbReference type="InterPro" id="IPR027357">
    <property type="entry name" value="DOCKER_dom"/>
</dbReference>
<dbReference type="InterPro" id="IPR026791">
    <property type="entry name" value="DOCK"/>
</dbReference>
<dbReference type="CDD" id="cd11872">
    <property type="entry name" value="SH3_DOCK_AB"/>
    <property type="match status" value="1"/>
</dbReference>
<evidence type="ECO:0008006" key="14">
    <source>
        <dbReference type="Google" id="ProtNLM"/>
    </source>
</evidence>
<dbReference type="Gene3D" id="1.20.1270.350">
    <property type="entry name" value="Dedicator of cytokinesis N-terminal subdomain"/>
    <property type="match status" value="1"/>
</dbReference>
<feature type="compositionally biased region" description="Basic and acidic residues" evidence="8">
    <location>
        <begin position="1738"/>
        <end position="1754"/>
    </location>
</feature>
<evidence type="ECO:0000259" key="10">
    <source>
        <dbReference type="PROSITE" id="PS51650"/>
    </source>
</evidence>
<keyword evidence="5" id="KW-0344">Guanine-nucleotide releasing factor</keyword>
<dbReference type="Pfam" id="PF20421">
    <property type="entry name" value="DHR-2_Lobe_C"/>
    <property type="match status" value="1"/>
</dbReference>
<evidence type="ECO:0000313" key="12">
    <source>
        <dbReference type="EnsemblMetazoa" id="RPRC012069.P44"/>
    </source>
</evidence>
<evidence type="ECO:0000256" key="6">
    <source>
        <dbReference type="PROSITE-ProRule" id="PRU00192"/>
    </source>
</evidence>
<dbReference type="Gene3D" id="2.60.40.150">
    <property type="entry name" value="C2 domain"/>
    <property type="match status" value="1"/>
</dbReference>
<evidence type="ECO:0000256" key="5">
    <source>
        <dbReference type="ARBA" id="ARBA00022658"/>
    </source>
</evidence>
<feature type="region of interest" description="Disordered" evidence="8">
    <location>
        <begin position="1782"/>
        <end position="1828"/>
    </location>
</feature>
<dbReference type="PANTHER" id="PTHR45653">
    <property type="entry name" value="DEDICATOR OF CYTOKINESIS"/>
    <property type="match status" value="1"/>
</dbReference>
<dbReference type="Pfam" id="PF06920">
    <property type="entry name" value="DHR-2_Lobe_A"/>
    <property type="match status" value="1"/>
</dbReference>
<dbReference type="Pfam" id="PF20422">
    <property type="entry name" value="DHR-2_Lobe_B"/>
    <property type="match status" value="1"/>
</dbReference>
<dbReference type="SMART" id="SM00326">
    <property type="entry name" value="SH3"/>
    <property type="match status" value="1"/>
</dbReference>
<dbReference type="Gene3D" id="1.20.58.740">
    <property type="match status" value="1"/>
</dbReference>
<keyword evidence="4" id="KW-0597">Phosphoprotein</keyword>
<dbReference type="InterPro" id="IPR032376">
    <property type="entry name" value="DOCK_N"/>
</dbReference>
<dbReference type="Pfam" id="PF16172">
    <property type="entry name" value="DOCK_N"/>
    <property type="match status" value="1"/>
</dbReference>
<dbReference type="InterPro" id="IPR046769">
    <property type="entry name" value="DOCKER_Lobe_A"/>
</dbReference>
<comment type="similarity">
    <text evidence="7">Belongs to the DOCK family.</text>
</comment>
<dbReference type="Proteomes" id="UP000015103">
    <property type="component" value="Unassembled WGS sequence"/>
</dbReference>
<dbReference type="InterPro" id="IPR046773">
    <property type="entry name" value="DOCKER_Lobe_C"/>
</dbReference>
<dbReference type="InterPro" id="IPR046770">
    <property type="entry name" value="DOCKER_Lobe_B"/>
</dbReference>
<keyword evidence="3" id="KW-0963">Cytoplasm</keyword>
<dbReference type="InterPro" id="IPR036028">
    <property type="entry name" value="SH3-like_dom_sf"/>
</dbReference>
<dbReference type="Pfam" id="PF14429">
    <property type="entry name" value="DOCK-C2"/>
    <property type="match status" value="1"/>
</dbReference>
<dbReference type="Gene3D" id="1.25.40.410">
    <property type="match status" value="1"/>
</dbReference>
<dbReference type="InterPro" id="IPR001452">
    <property type="entry name" value="SH3_domain"/>
</dbReference>
<evidence type="ECO:0000256" key="8">
    <source>
        <dbReference type="SAM" id="MobiDB-lite"/>
    </source>
</evidence>
<dbReference type="SUPFAM" id="SSF48371">
    <property type="entry name" value="ARM repeat"/>
    <property type="match status" value="1"/>
</dbReference>
<comment type="subcellular location">
    <subcellularLocation>
        <location evidence="1">Cytoplasm</location>
    </subcellularLocation>
</comment>
<dbReference type="Pfam" id="PF07653">
    <property type="entry name" value="SH3_2"/>
    <property type="match status" value="1"/>
</dbReference>
<organism evidence="12 13">
    <name type="scientific">Rhodnius prolixus</name>
    <name type="common">Triatomid bug</name>
    <dbReference type="NCBI Taxonomy" id="13249"/>
    <lineage>
        <taxon>Eukaryota</taxon>
        <taxon>Metazoa</taxon>
        <taxon>Ecdysozoa</taxon>
        <taxon>Arthropoda</taxon>
        <taxon>Hexapoda</taxon>
        <taxon>Insecta</taxon>
        <taxon>Pterygota</taxon>
        <taxon>Neoptera</taxon>
        <taxon>Paraneoptera</taxon>
        <taxon>Hemiptera</taxon>
        <taxon>Heteroptera</taxon>
        <taxon>Panheteroptera</taxon>
        <taxon>Cimicomorpha</taxon>
        <taxon>Reduviidae</taxon>
        <taxon>Triatominae</taxon>
        <taxon>Rhodnius</taxon>
    </lineage>
</organism>
<dbReference type="InterPro" id="IPR043161">
    <property type="entry name" value="DOCK_C_lobe_A"/>
</dbReference>
<evidence type="ECO:0000313" key="13">
    <source>
        <dbReference type="Proteomes" id="UP000015103"/>
    </source>
</evidence>
<evidence type="ECO:0000256" key="2">
    <source>
        <dbReference type="ARBA" id="ARBA00022443"/>
    </source>
</evidence>
<evidence type="ECO:0000256" key="1">
    <source>
        <dbReference type="ARBA" id="ARBA00004496"/>
    </source>
</evidence>
<dbReference type="InterPro" id="IPR035892">
    <property type="entry name" value="C2_domain_sf"/>
</dbReference>
<evidence type="ECO:0000256" key="7">
    <source>
        <dbReference type="PROSITE-ProRule" id="PRU00983"/>
    </source>
</evidence>
<dbReference type="PANTHER" id="PTHR45653:SF12">
    <property type="entry name" value="SPONGE, ISOFORM E"/>
    <property type="match status" value="1"/>
</dbReference>
<proteinExistence type="inferred from homology"/>
<feature type="domain" description="C2 DOCK-type" evidence="10">
    <location>
        <begin position="445"/>
        <end position="621"/>
    </location>
</feature>
<evidence type="ECO:0000259" key="9">
    <source>
        <dbReference type="PROSITE" id="PS50002"/>
    </source>
</evidence>
<protein>
    <recommendedName>
        <fullName evidence="14">Dedicator of cytokinesis protein 3</fullName>
    </recommendedName>
</protein>
<evidence type="ECO:0000256" key="3">
    <source>
        <dbReference type="ARBA" id="ARBA00022490"/>
    </source>
</evidence>
<keyword evidence="2 6" id="KW-0728">SH3 domain</keyword>
<dbReference type="EnsemblMetazoa" id="RPRC012069.R44">
    <property type="protein sequence ID" value="RPRC012069.P44"/>
    <property type="gene ID" value="RPRC012069"/>
</dbReference>